<dbReference type="KEGG" id="chya:V22_28870"/>
<accession>A0A517TB79</accession>
<dbReference type="AlphaFoldDB" id="A0A517TB79"/>
<protein>
    <submittedName>
        <fullName evidence="1">Uncharacterized protein</fullName>
    </submittedName>
</protein>
<organism evidence="1 2">
    <name type="scientific">Calycomorphotria hydatis</name>
    <dbReference type="NCBI Taxonomy" id="2528027"/>
    <lineage>
        <taxon>Bacteria</taxon>
        <taxon>Pseudomonadati</taxon>
        <taxon>Planctomycetota</taxon>
        <taxon>Planctomycetia</taxon>
        <taxon>Planctomycetales</taxon>
        <taxon>Planctomycetaceae</taxon>
        <taxon>Calycomorphotria</taxon>
    </lineage>
</organism>
<keyword evidence="2" id="KW-1185">Reference proteome</keyword>
<name>A0A517TB79_9PLAN</name>
<dbReference type="Proteomes" id="UP000319976">
    <property type="component" value="Chromosome"/>
</dbReference>
<evidence type="ECO:0000313" key="2">
    <source>
        <dbReference type="Proteomes" id="UP000319976"/>
    </source>
</evidence>
<reference evidence="1 2" key="1">
    <citation type="submission" date="2019-02" db="EMBL/GenBank/DDBJ databases">
        <title>Deep-cultivation of Planctomycetes and their phenomic and genomic characterization uncovers novel biology.</title>
        <authorList>
            <person name="Wiegand S."/>
            <person name="Jogler M."/>
            <person name="Boedeker C."/>
            <person name="Pinto D."/>
            <person name="Vollmers J."/>
            <person name="Rivas-Marin E."/>
            <person name="Kohn T."/>
            <person name="Peeters S.H."/>
            <person name="Heuer A."/>
            <person name="Rast P."/>
            <person name="Oberbeckmann S."/>
            <person name="Bunk B."/>
            <person name="Jeske O."/>
            <person name="Meyerdierks A."/>
            <person name="Storesund J.E."/>
            <person name="Kallscheuer N."/>
            <person name="Luecker S."/>
            <person name="Lage O.M."/>
            <person name="Pohl T."/>
            <person name="Merkel B.J."/>
            <person name="Hornburger P."/>
            <person name="Mueller R.-W."/>
            <person name="Bruemmer F."/>
            <person name="Labrenz M."/>
            <person name="Spormann A.M."/>
            <person name="Op den Camp H."/>
            <person name="Overmann J."/>
            <person name="Amann R."/>
            <person name="Jetten M.S.M."/>
            <person name="Mascher T."/>
            <person name="Medema M.H."/>
            <person name="Devos D.P."/>
            <person name="Kaster A.-K."/>
            <person name="Ovreas L."/>
            <person name="Rohde M."/>
            <person name="Galperin M.Y."/>
            <person name="Jogler C."/>
        </authorList>
    </citation>
    <scope>NUCLEOTIDE SEQUENCE [LARGE SCALE GENOMIC DNA]</scope>
    <source>
        <strain evidence="1 2">V22</strain>
    </source>
</reference>
<gene>
    <name evidence="1" type="ORF">V22_28870</name>
</gene>
<evidence type="ECO:0000313" key="1">
    <source>
        <dbReference type="EMBL" id="QDT65629.1"/>
    </source>
</evidence>
<sequence length="86" mass="9604">MLPQNTTINGSTGLLTQGEEWQRGGAHSALTTISAHLRCLRYLLSLLCQKTLTIPKYVSILDIFDTCAPFDPDDAFDVRAPYIYIE</sequence>
<proteinExistence type="predicted"/>
<dbReference type="EMBL" id="CP036316">
    <property type="protein sequence ID" value="QDT65629.1"/>
    <property type="molecule type" value="Genomic_DNA"/>
</dbReference>